<keyword evidence="3" id="KW-1185">Reference proteome</keyword>
<dbReference type="NCBIfam" id="TIGR03317">
    <property type="entry name" value="ygfZ_signature"/>
    <property type="match status" value="1"/>
</dbReference>
<dbReference type="Gene3D" id="2.40.30.160">
    <property type="match status" value="1"/>
</dbReference>
<dbReference type="InterPro" id="IPR045179">
    <property type="entry name" value="YgfZ/GcvT"/>
</dbReference>
<evidence type="ECO:0000313" key="3">
    <source>
        <dbReference type="Proteomes" id="UP000955338"/>
    </source>
</evidence>
<dbReference type="AlphaFoldDB" id="A0A8E3SAA5"/>
<dbReference type="GO" id="GO:0016226">
    <property type="term" value="P:iron-sulfur cluster assembly"/>
    <property type="evidence" value="ECO:0007669"/>
    <property type="project" value="TreeGrafter"/>
</dbReference>
<name>A0A8E3SAA5_9PAST</name>
<gene>
    <name evidence="2" type="ORF">CEP48_06620</name>
</gene>
<sequence>MRECGKFSQLACALPDYVVVLVEGSDATKFLQGQLTCDVIKLADKCSTLAAHCDPKGKVNSLFRLVKFNPEQFWLILERSFLPSAINFLKKYAVFSKVTFTPLEQKYLYAFSLHRFTEIATEIDFSVNSVISLSSEQVTIKVDQANPYVLVVSNHLVDVNGEQVEWQLLAMQNGQPLLTLDNQAEFLPQAINLQCLEATISFSKGCYIGQEMVARAKYRGANKRAMFTLVSEQNTGLALPKIGDGIELKLETGWRKTGVIISSIQIEERVWLQVVLNQDIESEAIFRLSEQEEAKFIIAPLPYLITE</sequence>
<evidence type="ECO:0000313" key="2">
    <source>
        <dbReference type="EMBL" id="QDJ15124.1"/>
    </source>
</evidence>
<dbReference type="EMBL" id="CP022011">
    <property type="protein sequence ID" value="QDJ15124.1"/>
    <property type="molecule type" value="Genomic_DNA"/>
</dbReference>
<dbReference type="SUPFAM" id="SSF103025">
    <property type="entry name" value="Folate-binding domain"/>
    <property type="match status" value="1"/>
</dbReference>
<dbReference type="InterPro" id="IPR029043">
    <property type="entry name" value="GcvT/YgfZ_C"/>
</dbReference>
<dbReference type="NCBIfam" id="NF007110">
    <property type="entry name" value="PRK09559.1"/>
    <property type="match status" value="1"/>
</dbReference>
<evidence type="ECO:0000259" key="1">
    <source>
        <dbReference type="Pfam" id="PF21130"/>
    </source>
</evidence>
<dbReference type="PANTHER" id="PTHR22602:SF0">
    <property type="entry name" value="TRANSFERASE CAF17, MITOCHONDRIAL-RELATED"/>
    <property type="match status" value="1"/>
</dbReference>
<dbReference type="PANTHER" id="PTHR22602">
    <property type="entry name" value="TRANSFERASE CAF17, MITOCHONDRIAL-RELATED"/>
    <property type="match status" value="1"/>
</dbReference>
<dbReference type="Proteomes" id="UP000955338">
    <property type="component" value="Chromosome"/>
</dbReference>
<protein>
    <submittedName>
        <fullName evidence="2">tRNA-modifying protein YgfZ</fullName>
    </submittedName>
</protein>
<dbReference type="InterPro" id="IPR048451">
    <property type="entry name" value="YgfZ_barrel"/>
</dbReference>
<proteinExistence type="predicted"/>
<organism evidence="2 3">
    <name type="scientific">Mergibacter septicus</name>
    <dbReference type="NCBI Taxonomy" id="221402"/>
    <lineage>
        <taxon>Bacteria</taxon>
        <taxon>Pseudomonadati</taxon>
        <taxon>Pseudomonadota</taxon>
        <taxon>Gammaproteobacteria</taxon>
        <taxon>Pasteurellales</taxon>
        <taxon>Pasteurellaceae</taxon>
        <taxon>Mergibacter</taxon>
    </lineage>
</organism>
<dbReference type="InterPro" id="IPR017703">
    <property type="entry name" value="YgfZ/GCV_T_CS"/>
</dbReference>
<dbReference type="Gene3D" id="3.30.70.1630">
    <property type="match status" value="1"/>
</dbReference>
<dbReference type="RefSeq" id="WP_261920356.1">
    <property type="nucleotide sequence ID" value="NZ_CP022011.1"/>
</dbReference>
<accession>A0A8E3SAA5</accession>
<dbReference type="Pfam" id="PF21130">
    <property type="entry name" value="YgfZ_barrel"/>
    <property type="match status" value="1"/>
</dbReference>
<dbReference type="SUPFAM" id="SSF101790">
    <property type="entry name" value="Aminomethyltransferase beta-barrel domain"/>
    <property type="match status" value="1"/>
</dbReference>
<feature type="domain" description="tRNA-modifying protein YgfZ-like beta-barrel" evidence="1">
    <location>
        <begin position="222"/>
        <end position="290"/>
    </location>
</feature>
<reference evidence="2" key="1">
    <citation type="submission" date="2017-06" db="EMBL/GenBank/DDBJ databases">
        <title>Genome sequencing of pathogenic and non-pathogenic strains within Bisgaard taxon 40.</title>
        <authorList>
            <person name="Ladner J.T."/>
            <person name="Lovett S.P."/>
            <person name="Koroleva G."/>
            <person name="Lorch J.M."/>
        </authorList>
    </citation>
    <scope>NUCLEOTIDE SEQUENCE</scope>
    <source>
        <strain evidence="2">27576-1-I1</strain>
    </source>
</reference>
<dbReference type="Gene3D" id="3.30.70.1400">
    <property type="entry name" value="Aminomethyltransferase beta-barrel domains"/>
    <property type="match status" value="1"/>
</dbReference>